<dbReference type="Proteomes" id="UP000004947">
    <property type="component" value="Unassembled WGS sequence"/>
</dbReference>
<dbReference type="AlphaFoldDB" id="A6DRK6"/>
<evidence type="ECO:0008006" key="3">
    <source>
        <dbReference type="Google" id="ProtNLM"/>
    </source>
</evidence>
<dbReference type="PROSITE" id="PS51257">
    <property type="entry name" value="PROKAR_LIPOPROTEIN"/>
    <property type="match status" value="1"/>
</dbReference>
<keyword evidence="2" id="KW-1185">Reference proteome</keyword>
<protein>
    <recommendedName>
        <fullName evidence="3">Lipoprotein</fullName>
    </recommendedName>
</protein>
<reference evidence="1 2" key="1">
    <citation type="journal article" date="2010" name="J. Bacteriol.">
        <title>Genome sequence of Lentisphaera araneosa HTCC2155T, the type species of the order Lentisphaerales in the phylum Lentisphaerae.</title>
        <authorList>
            <person name="Thrash J.C."/>
            <person name="Cho J.C."/>
            <person name="Vergin K.L."/>
            <person name="Morris R.M."/>
            <person name="Giovannoni S.J."/>
        </authorList>
    </citation>
    <scope>NUCLEOTIDE SEQUENCE [LARGE SCALE GENOMIC DNA]</scope>
    <source>
        <strain evidence="1 2">HTCC2155</strain>
    </source>
</reference>
<comment type="caution">
    <text evidence="1">The sequence shown here is derived from an EMBL/GenBank/DDBJ whole genome shotgun (WGS) entry which is preliminary data.</text>
</comment>
<dbReference type="STRING" id="313628.LNTAR_13037"/>
<evidence type="ECO:0000313" key="1">
    <source>
        <dbReference type="EMBL" id="EDM25675.1"/>
    </source>
</evidence>
<dbReference type="EMBL" id="ABCK01000025">
    <property type="protein sequence ID" value="EDM25675.1"/>
    <property type="molecule type" value="Genomic_DNA"/>
</dbReference>
<gene>
    <name evidence="1" type="ORF">LNTAR_13037</name>
</gene>
<accession>A6DRK6</accession>
<sequence>MKFLYILIIILVIGCKSKNDKSEEPNELNTSAKTVQKTITPEHIQPLYTELSQQKGLINLEEYEITNDEIKVNEFIYLPLPSRTLIGNDLNEYALLCKENSKKWYLLLRGGISDHYFIYEKRLTNKSKEDLR</sequence>
<evidence type="ECO:0000313" key="2">
    <source>
        <dbReference type="Proteomes" id="UP000004947"/>
    </source>
</evidence>
<proteinExistence type="predicted"/>
<name>A6DRK6_9BACT</name>
<dbReference type="RefSeq" id="WP_007280478.1">
    <property type="nucleotide sequence ID" value="NZ_ABCK01000025.1"/>
</dbReference>
<organism evidence="1 2">
    <name type="scientific">Lentisphaera araneosa HTCC2155</name>
    <dbReference type="NCBI Taxonomy" id="313628"/>
    <lineage>
        <taxon>Bacteria</taxon>
        <taxon>Pseudomonadati</taxon>
        <taxon>Lentisphaerota</taxon>
        <taxon>Lentisphaeria</taxon>
        <taxon>Lentisphaerales</taxon>
        <taxon>Lentisphaeraceae</taxon>
        <taxon>Lentisphaera</taxon>
    </lineage>
</organism>